<dbReference type="RefSeq" id="WP_216248896.1">
    <property type="nucleotide sequence ID" value="NZ_JAZHFS010000031.1"/>
</dbReference>
<evidence type="ECO:0000313" key="8">
    <source>
        <dbReference type="Proteomes" id="UP001498469"/>
    </source>
</evidence>
<keyword evidence="2 6" id="KW-0732">Signal</keyword>
<evidence type="ECO:0000256" key="6">
    <source>
        <dbReference type="SAM" id="SignalP"/>
    </source>
</evidence>
<feature type="chain" id="PRO_5045254975" evidence="6">
    <location>
        <begin position="24"/>
        <end position="430"/>
    </location>
</feature>
<organism evidence="7 8">
    <name type="scientific">Clostridium frigoriphilum</name>
    <dbReference type="NCBI Taxonomy" id="443253"/>
    <lineage>
        <taxon>Bacteria</taxon>
        <taxon>Bacillati</taxon>
        <taxon>Bacillota</taxon>
        <taxon>Clostridia</taxon>
        <taxon>Eubacteriales</taxon>
        <taxon>Clostridiaceae</taxon>
        <taxon>Clostridium</taxon>
    </lineage>
</organism>
<dbReference type="InterPro" id="IPR050490">
    <property type="entry name" value="Bact_solute-bd_prot1"/>
</dbReference>
<evidence type="ECO:0000256" key="4">
    <source>
        <dbReference type="ARBA" id="ARBA00023139"/>
    </source>
</evidence>
<evidence type="ECO:0000313" key="7">
    <source>
        <dbReference type="EMBL" id="MEF2114830.1"/>
    </source>
</evidence>
<dbReference type="PANTHER" id="PTHR43649">
    <property type="entry name" value="ARABINOSE-BINDING PROTEIN-RELATED"/>
    <property type="match status" value="1"/>
</dbReference>
<evidence type="ECO:0000256" key="2">
    <source>
        <dbReference type="ARBA" id="ARBA00022729"/>
    </source>
</evidence>
<proteinExistence type="predicted"/>
<protein>
    <submittedName>
        <fullName evidence="7">Extracellular solute-binding protein</fullName>
    </submittedName>
</protein>
<evidence type="ECO:0000256" key="3">
    <source>
        <dbReference type="ARBA" id="ARBA00023136"/>
    </source>
</evidence>
<dbReference type="PROSITE" id="PS51257">
    <property type="entry name" value="PROKAR_LIPOPROTEIN"/>
    <property type="match status" value="1"/>
</dbReference>
<accession>A0ABU7UWL5</accession>
<dbReference type="Proteomes" id="UP001498469">
    <property type="component" value="Unassembled WGS sequence"/>
</dbReference>
<name>A0ABU7UWL5_9CLOT</name>
<keyword evidence="1" id="KW-1003">Cell membrane</keyword>
<dbReference type="Pfam" id="PF01547">
    <property type="entry name" value="SBP_bac_1"/>
    <property type="match status" value="1"/>
</dbReference>
<gene>
    <name evidence="7" type="ORF">SJI18_21315</name>
</gene>
<keyword evidence="5" id="KW-0449">Lipoprotein</keyword>
<dbReference type="InterPro" id="IPR006059">
    <property type="entry name" value="SBP"/>
</dbReference>
<keyword evidence="4" id="KW-0564">Palmitate</keyword>
<keyword evidence="3" id="KW-0472">Membrane</keyword>
<comment type="caution">
    <text evidence="7">The sequence shown here is derived from an EMBL/GenBank/DDBJ whole genome shotgun (WGS) entry which is preliminary data.</text>
</comment>
<evidence type="ECO:0000256" key="5">
    <source>
        <dbReference type="ARBA" id="ARBA00023288"/>
    </source>
</evidence>
<dbReference type="EMBL" id="JAZHFS010000031">
    <property type="protein sequence ID" value="MEF2114830.1"/>
    <property type="molecule type" value="Genomic_DNA"/>
</dbReference>
<feature type="signal peptide" evidence="6">
    <location>
        <begin position="1"/>
        <end position="23"/>
    </location>
</feature>
<keyword evidence="8" id="KW-1185">Reference proteome</keyword>
<evidence type="ECO:0000256" key="1">
    <source>
        <dbReference type="ARBA" id="ARBA00022475"/>
    </source>
</evidence>
<reference evidence="7 8" key="1">
    <citation type="submission" date="2023-11" db="EMBL/GenBank/DDBJ databases">
        <title>Draft genome sequence of a psychrophilic Clostridium strain from permafrost water brine.</title>
        <authorList>
            <person name="Shcherbakova V.A."/>
            <person name="Trubitsyn V.E."/>
            <person name="Zakharyuk A.G."/>
        </authorList>
    </citation>
    <scope>NUCLEOTIDE SEQUENCE [LARGE SCALE GENOMIC DNA]</scope>
    <source>
        <strain evidence="7 8">14F</strain>
    </source>
</reference>
<sequence>MNKKNFKSLSFIITTILIGSVLSGCGASSSSTSKSGTKGETVNLTLWDHNEPYSTADQKIIDLFNKKNPNIKITVENKGEQYDTLLNTAIQAGDAPDIFWSNGNKDNKLSSIVKNGGAMDLTDKIDLTKYNTNAQAILFLKDAAGKNKLYVTPGATIDTRVIYYHKDIFKKYGIKVPNTLAEFETACDTLLKNGVTPMSLGEKSSWDILFTLEPIIAGVSPDWLDEAVAGKAKINDPRLLKALKKYEEWKKKGYFTNNGLGSDATAATLNFAKKNAAMIINGSWLVSDIKSSNPDVDLGAFQMPMVKGGKSMVVTYSVGWSGYAKTKHPAEVLKYLQFAASVEAQQAFVTSTGSVPGIASLKANDQLTKDMGTANRQVDSFYSIIGYRAKEGSNPRKLWEDDSSKWVGGKITAQDLIKELDAVQDYSKKR</sequence>
<dbReference type="PANTHER" id="PTHR43649:SF33">
    <property type="entry name" value="POLYGALACTURONAN_RHAMNOGALACTURONAN-BINDING PROTEIN YTCQ"/>
    <property type="match status" value="1"/>
</dbReference>